<feature type="domain" description="TerB-C" evidence="4">
    <location>
        <begin position="685"/>
        <end position="804"/>
    </location>
</feature>
<keyword evidence="1" id="KW-0812">Transmembrane</keyword>
<feature type="domain" description="Co-chaperone DjlA N-terminal" evidence="2">
    <location>
        <begin position="553"/>
        <end position="658"/>
    </location>
</feature>
<dbReference type="Gene3D" id="1.10.3680.10">
    <property type="entry name" value="TerB-like"/>
    <property type="match status" value="1"/>
</dbReference>
<dbReference type="InterPro" id="IPR007791">
    <property type="entry name" value="DjlA_N"/>
</dbReference>
<organism evidence="5 6">
    <name type="scientific">Acinetobacter dispersus</name>
    <dbReference type="NCBI Taxonomy" id="70348"/>
    <lineage>
        <taxon>Bacteria</taxon>
        <taxon>Pseudomonadati</taxon>
        <taxon>Pseudomonadota</taxon>
        <taxon>Gammaproteobacteria</taxon>
        <taxon>Moraxellales</taxon>
        <taxon>Moraxellaceae</taxon>
        <taxon>Acinetobacter</taxon>
    </lineage>
</organism>
<dbReference type="SUPFAM" id="SSF158682">
    <property type="entry name" value="TerB-like"/>
    <property type="match status" value="1"/>
</dbReference>
<evidence type="ECO:0008006" key="7">
    <source>
        <dbReference type="Google" id="ProtNLM"/>
    </source>
</evidence>
<dbReference type="InterPro" id="IPR029024">
    <property type="entry name" value="TerB-like"/>
</dbReference>
<feature type="domain" description="TerB N-terminal" evidence="3">
    <location>
        <begin position="134"/>
        <end position="344"/>
    </location>
</feature>
<evidence type="ECO:0000259" key="2">
    <source>
        <dbReference type="Pfam" id="PF05099"/>
    </source>
</evidence>
<dbReference type="Pfam" id="PF15615">
    <property type="entry name" value="TerB_C"/>
    <property type="match status" value="1"/>
</dbReference>
<evidence type="ECO:0000313" key="5">
    <source>
        <dbReference type="EMBL" id="ENW95185.1"/>
    </source>
</evidence>
<evidence type="ECO:0000259" key="4">
    <source>
        <dbReference type="Pfam" id="PF15615"/>
    </source>
</evidence>
<dbReference type="Proteomes" id="UP000013261">
    <property type="component" value="Unassembled WGS sequence"/>
</dbReference>
<protein>
    <recommendedName>
        <fullName evidence="7">ATPase</fullName>
    </recommendedName>
</protein>
<dbReference type="Pfam" id="PF13208">
    <property type="entry name" value="TerB_N"/>
    <property type="match status" value="1"/>
</dbReference>
<keyword evidence="1" id="KW-1133">Transmembrane helix</keyword>
<dbReference type="InterPro" id="IPR028932">
    <property type="entry name" value="TerB-C"/>
</dbReference>
<accession>N9MPG0</accession>
<dbReference type="eggNOG" id="COG3793">
    <property type="taxonomic scope" value="Bacteria"/>
</dbReference>
<dbReference type="CDD" id="cd07176">
    <property type="entry name" value="terB"/>
    <property type="match status" value="1"/>
</dbReference>
<sequence>MIFGGDVGLITLIVFCIVLYYFLKFSNQKKLSKKHAPIRVATKVDNTDSLNSFNEVKSKQENLTGASLVSQQAMYSEKIETNNRKDIIELQNPSRDLMQSFKDDQDENLVTFTISVGTSEKKSSNVSLGQWIKQGESVRVKEFESNKGFFYFGGKLQAYKASTYYNSDETEASLVDESLRFEKRDQFYTDSTLSYWPKYIELSPSARGAYLNWLLGERSDPETPIGYVFIYFYGLERRILIDSTEHGIVDDNEFIAIFDELNRLRQIFEEHYAFYNYSTRLIEMMVYLRPHVLKVEYSDISTRYDSLLFKYYLAKQVQAEQPITSELALLWIQSTDEYSLRTPARRCAEEFAILFSELYLKETKGGLVVKPNKTKLKLEYYPASGTLRGFQLGTIDLPDPSKLKAPIKKLAYIADQCTDALEQYSRYLGRKGTNKEDIEAILLLPNNLKNINKNKLLNEFKVWANEKIDKHTGLVFFSELWNFTGKSLPEKLNKKETDLLENFLSLGNYSYTPDHRVHKIKPSINGYIVLTHGSINRDHQISSAFNRILLFIRLAVIIAKSDDKLHEKEQELVHKIIDEDEHLTINEKSSLKAYFLWSMHTPTNTVGLKQQIEVMDETSTANFRKMLIQMTLADGTVEASEIKQLEKLYTMLGIDKSCVLSDLHQYGSQKKSDRDVKLVSIPTSSFIIDESILAQHEAETKEVQALLGSIFTEENIIDEQIEPTLSSPVLSVTLDKQHNELFKILISKEKWLREEIESICAKFDLLVDGALETINDWAYEVVDAPVFEDDGDIFVDQEIVSELKGE</sequence>
<keyword evidence="6" id="KW-1185">Reference proteome</keyword>
<feature type="transmembrane region" description="Helical" evidence="1">
    <location>
        <begin position="6"/>
        <end position="23"/>
    </location>
</feature>
<gene>
    <name evidence="5" type="ORF">F904_00476</name>
</gene>
<dbReference type="Pfam" id="PF05099">
    <property type="entry name" value="TerB"/>
    <property type="match status" value="1"/>
</dbReference>
<dbReference type="AlphaFoldDB" id="N9MPG0"/>
<dbReference type="InterPro" id="IPR025266">
    <property type="entry name" value="TerB_N"/>
</dbReference>
<reference evidence="5 6" key="1">
    <citation type="submission" date="2013-02" db="EMBL/GenBank/DDBJ databases">
        <title>The Genome Sequence of Acinetobacter sp. ANC 4105.</title>
        <authorList>
            <consortium name="The Broad Institute Genome Sequencing Platform"/>
            <consortium name="The Broad Institute Genome Sequencing Center for Infectious Disease"/>
            <person name="Cerqueira G."/>
            <person name="Feldgarden M."/>
            <person name="Courvalin P."/>
            <person name="Perichon B."/>
            <person name="Grillot-Courvalin C."/>
            <person name="Clermont D."/>
            <person name="Rocha E."/>
            <person name="Yoon E.-J."/>
            <person name="Nemec A."/>
            <person name="Walker B."/>
            <person name="Young S.K."/>
            <person name="Zeng Q."/>
            <person name="Gargeya S."/>
            <person name="Fitzgerald M."/>
            <person name="Haas B."/>
            <person name="Abouelleil A."/>
            <person name="Alvarado L."/>
            <person name="Arachchi H.M."/>
            <person name="Berlin A.M."/>
            <person name="Chapman S.B."/>
            <person name="Dewar J."/>
            <person name="Goldberg J."/>
            <person name="Griggs A."/>
            <person name="Gujja S."/>
            <person name="Hansen M."/>
            <person name="Howarth C."/>
            <person name="Imamovic A."/>
            <person name="Larimer J."/>
            <person name="McCowan C."/>
            <person name="Murphy C."/>
            <person name="Neiman D."/>
            <person name="Pearson M."/>
            <person name="Priest M."/>
            <person name="Roberts A."/>
            <person name="Saif S."/>
            <person name="Shea T."/>
            <person name="Sisk P."/>
            <person name="Sykes S."/>
            <person name="Wortman J."/>
            <person name="Nusbaum C."/>
            <person name="Birren B."/>
        </authorList>
    </citation>
    <scope>NUCLEOTIDE SEQUENCE [LARGE SCALE GENOMIC DNA]</scope>
    <source>
        <strain evidence="5 6">ANC 4105</strain>
    </source>
</reference>
<evidence type="ECO:0000259" key="3">
    <source>
        <dbReference type="Pfam" id="PF13208"/>
    </source>
</evidence>
<name>N9MPG0_9GAMM</name>
<dbReference type="PATRIC" id="fig|1217703.3.peg.454"/>
<dbReference type="HOGENOM" id="CLU_013355_0_0_6"/>
<proteinExistence type="predicted"/>
<dbReference type="EMBL" id="APRL01000003">
    <property type="protein sequence ID" value="ENW95185.1"/>
    <property type="molecule type" value="Genomic_DNA"/>
</dbReference>
<evidence type="ECO:0000256" key="1">
    <source>
        <dbReference type="SAM" id="Phobius"/>
    </source>
</evidence>
<keyword evidence="1" id="KW-0472">Membrane</keyword>
<comment type="caution">
    <text evidence="5">The sequence shown here is derived from an EMBL/GenBank/DDBJ whole genome shotgun (WGS) entry which is preliminary data.</text>
</comment>
<evidence type="ECO:0000313" key="6">
    <source>
        <dbReference type="Proteomes" id="UP000013261"/>
    </source>
</evidence>